<organism evidence="5 6">
    <name type="scientific">Caenimonas terrae</name>
    <dbReference type="NCBI Taxonomy" id="696074"/>
    <lineage>
        <taxon>Bacteria</taxon>
        <taxon>Pseudomonadati</taxon>
        <taxon>Pseudomonadota</taxon>
        <taxon>Betaproteobacteria</taxon>
        <taxon>Burkholderiales</taxon>
        <taxon>Comamonadaceae</taxon>
        <taxon>Caenimonas</taxon>
    </lineage>
</organism>
<dbReference type="Pfam" id="PF00156">
    <property type="entry name" value="Pribosyltran"/>
    <property type="match status" value="1"/>
</dbReference>
<dbReference type="NCBIfam" id="TIGR01251">
    <property type="entry name" value="ribP_PPkin"/>
    <property type="match status" value="1"/>
</dbReference>
<evidence type="ECO:0000256" key="1">
    <source>
        <dbReference type="ARBA" id="ARBA00022727"/>
    </source>
</evidence>
<dbReference type="SUPFAM" id="SSF53271">
    <property type="entry name" value="PRTase-like"/>
    <property type="match status" value="2"/>
</dbReference>
<evidence type="ECO:0000259" key="4">
    <source>
        <dbReference type="Pfam" id="PF13793"/>
    </source>
</evidence>
<evidence type="ECO:0000313" key="6">
    <source>
        <dbReference type="Proteomes" id="UP001596037"/>
    </source>
</evidence>
<dbReference type="RefSeq" id="WP_376851613.1">
    <property type="nucleotide sequence ID" value="NZ_JBHSMF010000009.1"/>
</dbReference>
<dbReference type="NCBIfam" id="NF005537">
    <property type="entry name" value="PRK07199.1"/>
    <property type="match status" value="1"/>
</dbReference>
<evidence type="ECO:0000313" key="5">
    <source>
        <dbReference type="EMBL" id="MFC5499389.1"/>
    </source>
</evidence>
<evidence type="ECO:0000256" key="2">
    <source>
        <dbReference type="RuleBase" id="RU004324"/>
    </source>
</evidence>
<feature type="domain" description="Ribose-phosphate pyrophosphokinase N-terminal" evidence="4">
    <location>
        <begin position="5"/>
        <end position="116"/>
    </location>
</feature>
<dbReference type="Proteomes" id="UP001596037">
    <property type="component" value="Unassembled WGS sequence"/>
</dbReference>
<name>A0ABW0NKC5_9BURK</name>
<dbReference type="InterPro" id="IPR000836">
    <property type="entry name" value="PRTase_dom"/>
</dbReference>
<dbReference type="EMBL" id="JBHSMF010000009">
    <property type="protein sequence ID" value="MFC5499389.1"/>
    <property type="molecule type" value="Genomic_DNA"/>
</dbReference>
<accession>A0ABW0NKC5</accession>
<gene>
    <name evidence="5" type="ORF">ACFPOE_17725</name>
</gene>
<evidence type="ECO:0000259" key="3">
    <source>
        <dbReference type="Pfam" id="PF00156"/>
    </source>
</evidence>
<dbReference type="Pfam" id="PF13793">
    <property type="entry name" value="Pribosyltran_N"/>
    <property type="match status" value="1"/>
</dbReference>
<proteinExistence type="inferred from homology"/>
<sequence length="300" mass="31567">MKLLVLALPGNGALAATLAGQLQCDWSELALHRFPDGETLVRIDAPVRGRCVVLAGSLHHPNENTLPMLFGADTARDLGASQVGLAAPYLAYLRQDRRFHAGEAITSLSYARLLSSSLDFLVTVDPHLHRWHSLDEVYPIRTQVVAAAPLIAQWLRANVADPLIVGPDAESGQWVAEVARLAGAPWTVLAKTRHGDREVRVRMPMPGPWPPATPVLVDDIISTGETLAAAAAALREAGLAAPLCIGVHALFDDSALARLLAAGVSRVVTCDTIAHPTNAIHVGAPLAQAVLALASAAASA</sequence>
<feature type="domain" description="Phosphoribosyltransferase" evidence="3">
    <location>
        <begin position="135"/>
        <end position="286"/>
    </location>
</feature>
<keyword evidence="6" id="KW-1185">Reference proteome</keyword>
<dbReference type="InterPro" id="IPR029099">
    <property type="entry name" value="Pribosyltran_N"/>
</dbReference>
<dbReference type="PANTHER" id="PTHR10210:SF41">
    <property type="entry name" value="RIBOSE-PHOSPHATE PYROPHOSPHOKINASE 1, CHLOROPLASTIC"/>
    <property type="match status" value="1"/>
</dbReference>
<dbReference type="PANTHER" id="PTHR10210">
    <property type="entry name" value="RIBOSE-PHOSPHATE DIPHOSPHOKINASE FAMILY MEMBER"/>
    <property type="match status" value="1"/>
</dbReference>
<dbReference type="InterPro" id="IPR005946">
    <property type="entry name" value="Rib-P_diPkinase"/>
</dbReference>
<comment type="caution">
    <text evidence="5">The sequence shown here is derived from an EMBL/GenBank/DDBJ whole genome shotgun (WGS) entry which is preliminary data.</text>
</comment>
<dbReference type="CDD" id="cd06223">
    <property type="entry name" value="PRTases_typeI"/>
    <property type="match status" value="1"/>
</dbReference>
<protein>
    <submittedName>
        <fullName evidence="5">Ribose-phosphate pyrophosphokinase</fullName>
    </submittedName>
</protein>
<dbReference type="InterPro" id="IPR029057">
    <property type="entry name" value="PRTase-like"/>
</dbReference>
<dbReference type="Gene3D" id="3.40.50.2020">
    <property type="match status" value="2"/>
</dbReference>
<keyword evidence="1 2" id="KW-0545">Nucleotide biosynthesis</keyword>
<comment type="similarity">
    <text evidence="2">Belongs to the ribose-phosphate pyrophosphokinase family.</text>
</comment>
<dbReference type="SMART" id="SM01400">
    <property type="entry name" value="Pribosyltran_N"/>
    <property type="match status" value="1"/>
</dbReference>
<reference evidence="6" key="1">
    <citation type="journal article" date="2019" name="Int. J. Syst. Evol. Microbiol.">
        <title>The Global Catalogue of Microorganisms (GCM) 10K type strain sequencing project: providing services to taxonomists for standard genome sequencing and annotation.</title>
        <authorList>
            <consortium name="The Broad Institute Genomics Platform"/>
            <consortium name="The Broad Institute Genome Sequencing Center for Infectious Disease"/>
            <person name="Wu L."/>
            <person name="Ma J."/>
        </authorList>
    </citation>
    <scope>NUCLEOTIDE SEQUENCE [LARGE SCALE GENOMIC DNA]</scope>
    <source>
        <strain evidence="6">CCUG 57401</strain>
    </source>
</reference>